<sequence length="159" mass="18420">MDKIQNTCNNIPMKNYAENKRVEFDYEIMEKLEAGLLLTGQETKSIRTGHASLKSAYITLHGNQALLTNAHIPKYKFAGQLKDYDPERSRPLLLKQPEINYLRGKLEQKGLTIVPLSLYNKGRHIKLEIAIARGKKQYDKRRTIKKRETDIEVRRALRG</sequence>
<comment type="caution">
    <text evidence="4">The sequence shown here is derived from an EMBL/GenBank/DDBJ whole genome shotgun (WGS) entry which is preliminary data.</text>
</comment>
<evidence type="ECO:0000256" key="2">
    <source>
        <dbReference type="ARBA" id="ARBA00022884"/>
    </source>
</evidence>
<dbReference type="InterPro" id="IPR023620">
    <property type="entry name" value="SmpB"/>
</dbReference>
<organism evidence="4 5">
    <name type="scientific">Candidatus Magasanikbacteria bacterium RIFCSPLOWO2_12_FULL_43_12</name>
    <dbReference type="NCBI Taxonomy" id="1798692"/>
    <lineage>
        <taxon>Bacteria</taxon>
        <taxon>Candidatus Magasanikiibacteriota</taxon>
    </lineage>
</organism>
<keyword evidence="2 3" id="KW-0694">RNA-binding</keyword>
<proteinExistence type="inferred from homology"/>
<evidence type="ECO:0000313" key="5">
    <source>
        <dbReference type="Proteomes" id="UP000178347"/>
    </source>
</evidence>
<dbReference type="GO" id="GO:0070929">
    <property type="term" value="P:trans-translation"/>
    <property type="evidence" value="ECO:0007669"/>
    <property type="project" value="UniProtKB-UniRule"/>
</dbReference>
<dbReference type="AlphaFoldDB" id="A0A1F6MQZ8"/>
<dbReference type="GO" id="GO:0005829">
    <property type="term" value="C:cytosol"/>
    <property type="evidence" value="ECO:0007669"/>
    <property type="project" value="TreeGrafter"/>
</dbReference>
<dbReference type="Proteomes" id="UP000178347">
    <property type="component" value="Unassembled WGS sequence"/>
</dbReference>
<comment type="function">
    <text evidence="3">Required for rescue of stalled ribosomes mediated by trans-translation. Binds to transfer-messenger RNA (tmRNA), required for stable association of tmRNA with ribosomes. tmRNA and SmpB together mimic tRNA shape, replacing the anticodon stem-loop with SmpB. tmRNA is encoded by the ssrA gene; the 2 termini fold to resemble tRNA(Ala) and it encodes a 'tag peptide', a short internal open reading frame. During trans-translation Ala-aminoacylated tmRNA acts like a tRNA, entering the A-site of stalled ribosomes, displacing the stalled mRNA. The ribosome then switches to translate the ORF on the tmRNA; the nascent peptide is terminated with the 'tag peptide' encoded by the tmRNA and targeted for degradation. The ribosome is freed to recommence translation, which seems to be the essential function of trans-translation.</text>
</comment>
<dbReference type="NCBIfam" id="NF003843">
    <property type="entry name" value="PRK05422.1"/>
    <property type="match status" value="1"/>
</dbReference>
<dbReference type="GO" id="GO:0003723">
    <property type="term" value="F:RNA binding"/>
    <property type="evidence" value="ECO:0007669"/>
    <property type="project" value="UniProtKB-UniRule"/>
</dbReference>
<dbReference type="CDD" id="cd09294">
    <property type="entry name" value="SmpB"/>
    <property type="match status" value="1"/>
</dbReference>
<reference evidence="4 5" key="1">
    <citation type="journal article" date="2016" name="Nat. Commun.">
        <title>Thousands of microbial genomes shed light on interconnected biogeochemical processes in an aquifer system.</title>
        <authorList>
            <person name="Anantharaman K."/>
            <person name="Brown C.T."/>
            <person name="Hug L.A."/>
            <person name="Sharon I."/>
            <person name="Castelle C.J."/>
            <person name="Probst A.J."/>
            <person name="Thomas B.C."/>
            <person name="Singh A."/>
            <person name="Wilkins M.J."/>
            <person name="Karaoz U."/>
            <person name="Brodie E.L."/>
            <person name="Williams K.H."/>
            <person name="Hubbard S.S."/>
            <person name="Banfield J.F."/>
        </authorList>
    </citation>
    <scope>NUCLEOTIDE SEQUENCE [LARGE SCALE GENOMIC DNA]</scope>
</reference>
<dbReference type="HAMAP" id="MF_00023">
    <property type="entry name" value="SmpB"/>
    <property type="match status" value="1"/>
</dbReference>
<evidence type="ECO:0000256" key="3">
    <source>
        <dbReference type="HAMAP-Rule" id="MF_00023"/>
    </source>
</evidence>
<dbReference type="EMBL" id="MFQN01000029">
    <property type="protein sequence ID" value="OGH74062.1"/>
    <property type="molecule type" value="Genomic_DNA"/>
</dbReference>
<dbReference type="InterPro" id="IPR000037">
    <property type="entry name" value="SsrA-bd_prot"/>
</dbReference>
<dbReference type="Gene3D" id="2.40.280.10">
    <property type="match status" value="1"/>
</dbReference>
<evidence type="ECO:0000256" key="1">
    <source>
        <dbReference type="ARBA" id="ARBA00022490"/>
    </source>
</evidence>
<dbReference type="SUPFAM" id="SSF74982">
    <property type="entry name" value="Small protein B (SmpB)"/>
    <property type="match status" value="1"/>
</dbReference>
<evidence type="ECO:0000313" key="4">
    <source>
        <dbReference type="EMBL" id="OGH74062.1"/>
    </source>
</evidence>
<comment type="subcellular location">
    <subcellularLocation>
        <location evidence="3">Cytoplasm</location>
    </subcellularLocation>
    <text evidence="3">The tmRNA-SmpB complex associates with stalled 70S ribosomes.</text>
</comment>
<comment type="similarity">
    <text evidence="3">Belongs to the SmpB family.</text>
</comment>
<dbReference type="NCBIfam" id="TIGR00086">
    <property type="entry name" value="smpB"/>
    <property type="match status" value="1"/>
</dbReference>
<dbReference type="Pfam" id="PF01668">
    <property type="entry name" value="SmpB"/>
    <property type="match status" value="1"/>
</dbReference>
<accession>A0A1F6MQZ8</accession>
<name>A0A1F6MQZ8_9BACT</name>
<keyword evidence="1 3" id="KW-0963">Cytoplasm</keyword>
<dbReference type="PANTHER" id="PTHR30308">
    <property type="entry name" value="TMRNA-BINDING COMPONENT OF TRANS-TRANSLATION TAGGING COMPLEX"/>
    <property type="match status" value="1"/>
</dbReference>
<protein>
    <recommendedName>
        <fullName evidence="3">SsrA-binding protein</fullName>
    </recommendedName>
    <alternativeName>
        <fullName evidence="3">Small protein B</fullName>
    </alternativeName>
</protein>
<dbReference type="STRING" id="1798692.A3G00_02060"/>
<dbReference type="GO" id="GO:0070930">
    <property type="term" value="P:trans-translation-dependent protein tagging"/>
    <property type="evidence" value="ECO:0007669"/>
    <property type="project" value="TreeGrafter"/>
</dbReference>
<gene>
    <name evidence="3" type="primary">smpB</name>
    <name evidence="4" type="ORF">A3G00_02060</name>
</gene>
<dbReference type="PANTHER" id="PTHR30308:SF2">
    <property type="entry name" value="SSRA-BINDING PROTEIN"/>
    <property type="match status" value="1"/>
</dbReference>